<dbReference type="InterPro" id="IPR003594">
    <property type="entry name" value="HATPase_dom"/>
</dbReference>
<dbReference type="Gene3D" id="6.10.340.10">
    <property type="match status" value="1"/>
</dbReference>
<dbReference type="CDD" id="cd19410">
    <property type="entry name" value="HK9-like_sensor"/>
    <property type="match status" value="1"/>
</dbReference>
<dbReference type="SMART" id="SM00387">
    <property type="entry name" value="HATPase_c"/>
    <property type="match status" value="1"/>
</dbReference>
<dbReference type="PRINTS" id="PR00344">
    <property type="entry name" value="BCTRLSENSOR"/>
</dbReference>
<name>A0A7W7VKY3_9ACTN</name>
<dbReference type="CDD" id="cd00082">
    <property type="entry name" value="HisKA"/>
    <property type="match status" value="1"/>
</dbReference>
<evidence type="ECO:0000256" key="9">
    <source>
        <dbReference type="ARBA" id="ARBA00023012"/>
    </source>
</evidence>
<dbReference type="SUPFAM" id="SSF158472">
    <property type="entry name" value="HAMP domain-like"/>
    <property type="match status" value="1"/>
</dbReference>
<dbReference type="CDD" id="cd06225">
    <property type="entry name" value="HAMP"/>
    <property type="match status" value="1"/>
</dbReference>
<dbReference type="SMART" id="SM00304">
    <property type="entry name" value="HAMP"/>
    <property type="match status" value="1"/>
</dbReference>
<dbReference type="InterPro" id="IPR004358">
    <property type="entry name" value="Sig_transdc_His_kin-like_C"/>
</dbReference>
<dbReference type="InterPro" id="IPR036097">
    <property type="entry name" value="HisK_dim/P_sf"/>
</dbReference>
<dbReference type="Pfam" id="PF02518">
    <property type="entry name" value="HATPase_c"/>
    <property type="match status" value="1"/>
</dbReference>
<dbReference type="EC" id="2.7.13.3" evidence="3"/>
<keyword evidence="8 10" id="KW-1133">Transmembrane helix</keyword>
<keyword evidence="9" id="KW-0902">Two-component regulatory system</keyword>
<dbReference type="GO" id="GO:0000155">
    <property type="term" value="F:phosphorelay sensor kinase activity"/>
    <property type="evidence" value="ECO:0007669"/>
    <property type="project" value="InterPro"/>
</dbReference>
<evidence type="ECO:0000256" key="1">
    <source>
        <dbReference type="ARBA" id="ARBA00000085"/>
    </source>
</evidence>
<feature type="domain" description="HAMP" evidence="12">
    <location>
        <begin position="223"/>
        <end position="275"/>
    </location>
</feature>
<keyword evidence="6 10" id="KW-0812">Transmembrane</keyword>
<evidence type="ECO:0000256" key="7">
    <source>
        <dbReference type="ARBA" id="ARBA00022777"/>
    </source>
</evidence>
<dbReference type="Pfam" id="PF00672">
    <property type="entry name" value="HAMP"/>
    <property type="match status" value="1"/>
</dbReference>
<dbReference type="PROSITE" id="PS50885">
    <property type="entry name" value="HAMP"/>
    <property type="match status" value="1"/>
</dbReference>
<dbReference type="InterPro" id="IPR036890">
    <property type="entry name" value="HATPase_C_sf"/>
</dbReference>
<dbReference type="InterPro" id="IPR005467">
    <property type="entry name" value="His_kinase_dom"/>
</dbReference>
<comment type="caution">
    <text evidence="13">The sequence shown here is derived from an EMBL/GenBank/DDBJ whole genome shotgun (WGS) entry which is preliminary data.</text>
</comment>
<dbReference type="EMBL" id="JACHJP010000001">
    <property type="protein sequence ID" value="MBB4913620.1"/>
    <property type="molecule type" value="Genomic_DNA"/>
</dbReference>
<protein>
    <recommendedName>
        <fullName evidence="3">histidine kinase</fullName>
        <ecNumber evidence="3">2.7.13.3</ecNumber>
    </recommendedName>
</protein>
<evidence type="ECO:0000256" key="10">
    <source>
        <dbReference type="SAM" id="Phobius"/>
    </source>
</evidence>
<dbReference type="InterPro" id="IPR052162">
    <property type="entry name" value="Sensor_kinase/Photoreceptor"/>
</dbReference>
<dbReference type="Pfam" id="PF00512">
    <property type="entry name" value="HisKA"/>
    <property type="match status" value="1"/>
</dbReference>
<dbReference type="SUPFAM" id="SSF55874">
    <property type="entry name" value="ATPase domain of HSP90 chaperone/DNA topoisomerase II/histidine kinase"/>
    <property type="match status" value="1"/>
</dbReference>
<reference evidence="13 14" key="1">
    <citation type="submission" date="2020-08" db="EMBL/GenBank/DDBJ databases">
        <title>Genomic Encyclopedia of Type Strains, Phase III (KMG-III): the genomes of soil and plant-associated and newly described type strains.</title>
        <authorList>
            <person name="Whitman W."/>
        </authorList>
    </citation>
    <scope>NUCLEOTIDE SEQUENCE [LARGE SCALE GENOMIC DNA]</scope>
    <source>
        <strain evidence="13 14">CECT 8840</strain>
    </source>
</reference>
<dbReference type="Gene3D" id="1.10.287.130">
    <property type="match status" value="1"/>
</dbReference>
<evidence type="ECO:0000259" key="11">
    <source>
        <dbReference type="PROSITE" id="PS50109"/>
    </source>
</evidence>
<keyword evidence="14" id="KW-1185">Reference proteome</keyword>
<dbReference type="PROSITE" id="PS50109">
    <property type="entry name" value="HIS_KIN"/>
    <property type="match status" value="1"/>
</dbReference>
<organism evidence="13 14">
    <name type="scientific">Streptosporangium saharense</name>
    <dbReference type="NCBI Taxonomy" id="1706840"/>
    <lineage>
        <taxon>Bacteria</taxon>
        <taxon>Bacillati</taxon>
        <taxon>Actinomycetota</taxon>
        <taxon>Actinomycetes</taxon>
        <taxon>Streptosporangiales</taxon>
        <taxon>Streptosporangiaceae</taxon>
        <taxon>Streptosporangium</taxon>
    </lineage>
</organism>
<dbReference type="GO" id="GO:0005886">
    <property type="term" value="C:plasma membrane"/>
    <property type="evidence" value="ECO:0007669"/>
    <property type="project" value="UniProtKB-SubCell"/>
</dbReference>
<comment type="catalytic activity">
    <reaction evidence="1">
        <text>ATP + protein L-histidine = ADP + protein N-phospho-L-histidine.</text>
        <dbReference type="EC" id="2.7.13.3"/>
    </reaction>
</comment>
<dbReference type="Pfam" id="PF05227">
    <property type="entry name" value="CHASE3"/>
    <property type="match status" value="1"/>
</dbReference>
<dbReference type="RefSeq" id="WP_221460309.1">
    <property type="nucleotide sequence ID" value="NZ_JACHJP010000001.1"/>
</dbReference>
<dbReference type="InterPro" id="IPR003660">
    <property type="entry name" value="HAMP_dom"/>
</dbReference>
<feature type="domain" description="Histidine kinase" evidence="11">
    <location>
        <begin position="304"/>
        <end position="519"/>
    </location>
</feature>
<evidence type="ECO:0000256" key="3">
    <source>
        <dbReference type="ARBA" id="ARBA00012438"/>
    </source>
</evidence>
<evidence type="ECO:0000256" key="4">
    <source>
        <dbReference type="ARBA" id="ARBA00022553"/>
    </source>
</evidence>
<feature type="transmembrane region" description="Helical" evidence="10">
    <location>
        <begin position="202"/>
        <end position="221"/>
    </location>
</feature>
<evidence type="ECO:0000256" key="6">
    <source>
        <dbReference type="ARBA" id="ARBA00022692"/>
    </source>
</evidence>
<evidence type="ECO:0000256" key="2">
    <source>
        <dbReference type="ARBA" id="ARBA00004236"/>
    </source>
</evidence>
<dbReference type="SUPFAM" id="SSF47384">
    <property type="entry name" value="Homodimeric domain of signal transducing histidine kinase"/>
    <property type="match status" value="1"/>
</dbReference>
<proteinExistence type="predicted"/>
<evidence type="ECO:0000313" key="14">
    <source>
        <dbReference type="Proteomes" id="UP000552644"/>
    </source>
</evidence>
<dbReference type="PANTHER" id="PTHR43304">
    <property type="entry name" value="PHYTOCHROME-LIKE PROTEIN CPH1"/>
    <property type="match status" value="1"/>
</dbReference>
<dbReference type="PANTHER" id="PTHR43304:SF1">
    <property type="entry name" value="PAC DOMAIN-CONTAINING PROTEIN"/>
    <property type="match status" value="1"/>
</dbReference>
<evidence type="ECO:0000256" key="5">
    <source>
        <dbReference type="ARBA" id="ARBA00022679"/>
    </source>
</evidence>
<accession>A0A7W7VKY3</accession>
<keyword evidence="7 13" id="KW-0418">Kinase</keyword>
<evidence type="ECO:0000313" key="13">
    <source>
        <dbReference type="EMBL" id="MBB4913620.1"/>
    </source>
</evidence>
<dbReference type="Gene3D" id="3.30.565.10">
    <property type="entry name" value="Histidine kinase-like ATPase, C-terminal domain"/>
    <property type="match status" value="1"/>
</dbReference>
<gene>
    <name evidence="13" type="ORF">FHS44_000692</name>
</gene>
<feature type="transmembrane region" description="Helical" evidence="10">
    <location>
        <begin position="26"/>
        <end position="49"/>
    </location>
</feature>
<dbReference type="InterPro" id="IPR003661">
    <property type="entry name" value="HisK_dim/P_dom"/>
</dbReference>
<comment type="subcellular location">
    <subcellularLocation>
        <location evidence="2">Cell membrane</location>
    </subcellularLocation>
</comment>
<sequence>MSASARSARPVPPPATWRSRWTTRQWLRAGVSVALIVLMSLSVLGAVVLNRMTTISNRLVDRSSPALIAAVRLEAALLNQETGIRGYGISGDPVFLQPYQQGLTQQRESDRQLLALVDDPTTREDLRVVRERSRTWQERFASVVAAAPANQPVAVARERSEEGKVAFDGVRQALAVQQRHLQAARDESRADLIAMRSLRNGIFSAISLLILALAVVVSAALRRAVTTPLERLAADARSVAEGDFSHPILSSGPADMRALGQDVEAMRRRMADDLARSEEVRAVLDEQTADLRRSNTELEQFAYVASHDLQEPLRKVTAFCQLLERNYSDRLDDRARKYIEFAVDGALRMQTLINDLLDFSRVGRLHNQHAPVDLQALFAETAKTLSLAITESDADVTCDPLPTVTGDRTQLGMLLHNLLGNAIKFRSPDRPCRVHLAVQRDDGMWRFTFGDNGIGIAPEFADRIFVIFQRLHTRQDYPGNGIGLALCKKIVEFHGGSIALDSGDAEPGTRFVFTLPADPPEPAEPAGEENS</sequence>
<keyword evidence="4" id="KW-0597">Phosphoprotein</keyword>
<evidence type="ECO:0000256" key="8">
    <source>
        <dbReference type="ARBA" id="ARBA00022989"/>
    </source>
</evidence>
<dbReference type="InterPro" id="IPR007891">
    <property type="entry name" value="CHASE3"/>
</dbReference>
<dbReference type="SMART" id="SM00388">
    <property type="entry name" value="HisKA"/>
    <property type="match status" value="1"/>
</dbReference>
<dbReference type="AlphaFoldDB" id="A0A7W7VKY3"/>
<dbReference type="Proteomes" id="UP000552644">
    <property type="component" value="Unassembled WGS sequence"/>
</dbReference>
<keyword evidence="10" id="KW-0472">Membrane</keyword>
<keyword evidence="5" id="KW-0808">Transferase</keyword>
<evidence type="ECO:0000259" key="12">
    <source>
        <dbReference type="PROSITE" id="PS50885"/>
    </source>
</evidence>